<keyword evidence="4" id="KW-0472">Membrane</keyword>
<feature type="chain" id="PRO_5045714617" evidence="5">
    <location>
        <begin position="23"/>
        <end position="130"/>
    </location>
</feature>
<dbReference type="InterPro" id="IPR001129">
    <property type="entry name" value="Membr-assoc_MAPEG"/>
</dbReference>
<proteinExistence type="predicted"/>
<dbReference type="PANTHER" id="PTHR35371:SF1">
    <property type="entry name" value="BLR7753 PROTEIN"/>
    <property type="match status" value="1"/>
</dbReference>
<protein>
    <submittedName>
        <fullName evidence="6">MAPEG family protein</fullName>
    </submittedName>
</protein>
<evidence type="ECO:0000256" key="4">
    <source>
        <dbReference type="ARBA" id="ARBA00023136"/>
    </source>
</evidence>
<gene>
    <name evidence="6" type="ORF">H8K43_12920</name>
</gene>
<sequence length="130" mass="14278">MTLANWCILAACLLPIATIGLAKGASARTDQRELRYNNRHPRAWTERLQGWQQRANAAQQNGWEALPLFIAAVVLAQQAHADQAQIDMLAGGFILCRILYIAAYLANQATLRSLIWFAASACSVAILLQS</sequence>
<dbReference type="Proteomes" id="UP000654304">
    <property type="component" value="Unassembled WGS sequence"/>
</dbReference>
<feature type="signal peptide" evidence="5">
    <location>
        <begin position="1"/>
        <end position="22"/>
    </location>
</feature>
<dbReference type="SUPFAM" id="SSF161084">
    <property type="entry name" value="MAPEG domain-like"/>
    <property type="match status" value="1"/>
</dbReference>
<dbReference type="Gene3D" id="1.20.120.550">
    <property type="entry name" value="Membrane associated eicosanoid/glutathione metabolism-like domain"/>
    <property type="match status" value="1"/>
</dbReference>
<evidence type="ECO:0000313" key="6">
    <source>
        <dbReference type="EMBL" id="MBC3932583.1"/>
    </source>
</evidence>
<evidence type="ECO:0000256" key="1">
    <source>
        <dbReference type="ARBA" id="ARBA00004370"/>
    </source>
</evidence>
<organism evidence="6 7">
    <name type="scientific">Undibacterium curvum</name>
    <dbReference type="NCBI Taxonomy" id="2762294"/>
    <lineage>
        <taxon>Bacteria</taxon>
        <taxon>Pseudomonadati</taxon>
        <taxon>Pseudomonadota</taxon>
        <taxon>Betaproteobacteria</taxon>
        <taxon>Burkholderiales</taxon>
        <taxon>Oxalobacteraceae</taxon>
        <taxon>Undibacterium</taxon>
    </lineage>
</organism>
<dbReference type="Pfam" id="PF01124">
    <property type="entry name" value="MAPEG"/>
    <property type="match status" value="1"/>
</dbReference>
<reference evidence="6 7" key="1">
    <citation type="submission" date="2020-08" db="EMBL/GenBank/DDBJ databases">
        <title>Novel species isolated from subtropical streams in China.</title>
        <authorList>
            <person name="Lu H."/>
        </authorList>
    </citation>
    <scope>NUCLEOTIDE SEQUENCE [LARGE SCALE GENOMIC DNA]</scope>
    <source>
        <strain evidence="6 7">CY22W</strain>
    </source>
</reference>
<evidence type="ECO:0000256" key="2">
    <source>
        <dbReference type="ARBA" id="ARBA00022692"/>
    </source>
</evidence>
<keyword evidence="5" id="KW-0732">Signal</keyword>
<keyword evidence="3" id="KW-1133">Transmembrane helix</keyword>
<dbReference type="EMBL" id="JACOGD010000006">
    <property type="protein sequence ID" value="MBC3932583.1"/>
    <property type="molecule type" value="Genomic_DNA"/>
</dbReference>
<evidence type="ECO:0000256" key="5">
    <source>
        <dbReference type="SAM" id="SignalP"/>
    </source>
</evidence>
<keyword evidence="7" id="KW-1185">Reference proteome</keyword>
<dbReference type="RefSeq" id="WP_186904219.1">
    <property type="nucleotide sequence ID" value="NZ_JACOGD010000006.1"/>
</dbReference>
<name>A0ABR7A6Q7_9BURK</name>
<keyword evidence="2" id="KW-0812">Transmembrane</keyword>
<comment type="caution">
    <text evidence="6">The sequence shown here is derived from an EMBL/GenBank/DDBJ whole genome shotgun (WGS) entry which is preliminary data.</text>
</comment>
<comment type="subcellular location">
    <subcellularLocation>
        <location evidence="1">Membrane</location>
    </subcellularLocation>
</comment>
<dbReference type="InterPro" id="IPR023352">
    <property type="entry name" value="MAPEG-like_dom_sf"/>
</dbReference>
<evidence type="ECO:0000256" key="3">
    <source>
        <dbReference type="ARBA" id="ARBA00022989"/>
    </source>
</evidence>
<evidence type="ECO:0000313" key="7">
    <source>
        <dbReference type="Proteomes" id="UP000654304"/>
    </source>
</evidence>
<dbReference type="PANTHER" id="PTHR35371">
    <property type="entry name" value="INNER MEMBRANE PROTEIN"/>
    <property type="match status" value="1"/>
</dbReference>
<accession>A0ABR7A6Q7</accession>